<dbReference type="OrthoDB" id="798878at2"/>
<reference evidence="2 3" key="1">
    <citation type="submission" date="2019-08" db="EMBL/GenBank/DDBJ databases">
        <title>Comparative genome analysis confer to the adaptation heavy metal polluted environment.</title>
        <authorList>
            <person name="Li Y."/>
        </authorList>
    </citation>
    <scope>NUCLEOTIDE SEQUENCE [LARGE SCALE GENOMIC DNA]</scope>
    <source>
        <strain evidence="2">P1</strain>
        <strain evidence="1 3">P2</strain>
    </source>
</reference>
<evidence type="ECO:0000313" key="3">
    <source>
        <dbReference type="Proteomes" id="UP000250557"/>
    </source>
</evidence>
<dbReference type="RefSeq" id="WP_112570966.1">
    <property type="nucleotide sequence ID" value="NZ_CP043450.1"/>
</dbReference>
<dbReference type="KEGG" id="mrub:DEO27_028330"/>
<proteinExistence type="predicted"/>
<sequence length="326" mass="38268">MKNNSLLNKDLALNYEQFSDAITNDFIGTDFIDRLEWAMLMIQQNFNQMRLAEYLPAVTRNHFDKAYLMAGGEDSLNNNVKFFRPFTDLQATPDIFPDLNIKVMTFEETIQLNKVKQLDIRTKQALRSKLHYAYEISSAFYNKKTEAFYGCKNGYEFNRGFFSLRTKVDNADKLSFSEIPNSISLHPNYTMPANAVTLLPKKQIVDVMKLIAMSYQVAMSMYYEWSIYIKEYDNIGLIVPIEPQILSELYKTSLIKFESKKQMVHFVKEHYRRKVAAPGEDYTVFINRYLRGEHRFNYRGFYAEVIPPKYDLVRARTKKKFVDGSK</sequence>
<dbReference type="Proteomes" id="UP000251402">
    <property type="component" value="Chromosome"/>
</dbReference>
<dbReference type="AlphaFoldDB" id="A0A364WQX4"/>
<name>A0A364WQX4_9SPHI</name>
<evidence type="ECO:0000313" key="1">
    <source>
        <dbReference type="EMBL" id="QEM06242.1"/>
    </source>
</evidence>
<protein>
    <submittedName>
        <fullName evidence="2">Uncharacterized protein</fullName>
    </submittedName>
</protein>
<keyword evidence="4" id="KW-1185">Reference proteome</keyword>
<accession>A0A364WQX4</accession>
<dbReference type="EMBL" id="CP043451">
    <property type="protein sequence ID" value="QEM06242.1"/>
    <property type="molecule type" value="Genomic_DNA"/>
</dbReference>
<evidence type="ECO:0000313" key="2">
    <source>
        <dbReference type="EMBL" id="QEM13759.1"/>
    </source>
</evidence>
<organism evidence="2 4">
    <name type="scientific">Mucilaginibacter rubeus</name>
    <dbReference type="NCBI Taxonomy" id="2027860"/>
    <lineage>
        <taxon>Bacteria</taxon>
        <taxon>Pseudomonadati</taxon>
        <taxon>Bacteroidota</taxon>
        <taxon>Sphingobacteriia</taxon>
        <taxon>Sphingobacteriales</taxon>
        <taxon>Sphingobacteriaceae</taxon>
        <taxon>Mucilaginibacter</taxon>
    </lineage>
</organism>
<dbReference type="EMBL" id="CP043450">
    <property type="protein sequence ID" value="QEM13759.1"/>
    <property type="molecule type" value="Genomic_DNA"/>
</dbReference>
<gene>
    <name evidence="2" type="ORF">DEO27_028330</name>
    <name evidence="1" type="ORF">DIU31_022975</name>
</gene>
<dbReference type="Proteomes" id="UP000250557">
    <property type="component" value="Chromosome"/>
</dbReference>
<evidence type="ECO:0000313" key="4">
    <source>
        <dbReference type="Proteomes" id="UP000251402"/>
    </source>
</evidence>